<evidence type="ECO:0000313" key="2">
    <source>
        <dbReference type="EMBL" id="CAG8845418.1"/>
    </source>
</evidence>
<evidence type="ECO:0000256" key="1">
    <source>
        <dbReference type="SAM" id="MobiDB-lite"/>
    </source>
</evidence>
<reference evidence="2 3" key="1">
    <citation type="submission" date="2021-06" db="EMBL/GenBank/DDBJ databases">
        <authorList>
            <person name="Kallberg Y."/>
            <person name="Tangrot J."/>
            <person name="Rosling A."/>
        </authorList>
    </citation>
    <scope>NUCLEOTIDE SEQUENCE [LARGE SCALE GENOMIC DNA]</scope>
    <source>
        <strain evidence="2 3">120-4 pot B 10/14</strain>
    </source>
</reference>
<evidence type="ECO:0000313" key="3">
    <source>
        <dbReference type="Proteomes" id="UP000789901"/>
    </source>
</evidence>
<organism evidence="2 3">
    <name type="scientific">Gigaspora margarita</name>
    <dbReference type="NCBI Taxonomy" id="4874"/>
    <lineage>
        <taxon>Eukaryota</taxon>
        <taxon>Fungi</taxon>
        <taxon>Fungi incertae sedis</taxon>
        <taxon>Mucoromycota</taxon>
        <taxon>Glomeromycotina</taxon>
        <taxon>Glomeromycetes</taxon>
        <taxon>Diversisporales</taxon>
        <taxon>Gigasporaceae</taxon>
        <taxon>Gigaspora</taxon>
    </lineage>
</organism>
<gene>
    <name evidence="2" type="ORF">GMARGA_LOCUS37625</name>
</gene>
<dbReference type="Proteomes" id="UP000789901">
    <property type="component" value="Unassembled WGS sequence"/>
</dbReference>
<feature type="non-terminal residue" evidence="2">
    <location>
        <position position="41"/>
    </location>
</feature>
<feature type="non-terminal residue" evidence="2">
    <location>
        <position position="1"/>
    </location>
</feature>
<comment type="caution">
    <text evidence="2">The sequence shown here is derived from an EMBL/GenBank/DDBJ whole genome shotgun (WGS) entry which is preliminary data.</text>
</comment>
<dbReference type="EMBL" id="CAJVQB010079498">
    <property type="protein sequence ID" value="CAG8845418.1"/>
    <property type="molecule type" value="Genomic_DNA"/>
</dbReference>
<name>A0ABN7X3X7_GIGMA</name>
<protein>
    <submittedName>
        <fullName evidence="2">32087_t:CDS:1</fullName>
    </submittedName>
</protein>
<feature type="compositionally biased region" description="Basic and acidic residues" evidence="1">
    <location>
        <begin position="1"/>
        <end position="12"/>
    </location>
</feature>
<proteinExistence type="predicted"/>
<sequence>INHDKSLKKFDKDDDSNTSSKNDNEIDEIKPADNDERCGHI</sequence>
<accession>A0ABN7X3X7</accession>
<feature type="compositionally biased region" description="Basic and acidic residues" evidence="1">
    <location>
        <begin position="22"/>
        <end position="41"/>
    </location>
</feature>
<keyword evidence="3" id="KW-1185">Reference proteome</keyword>
<feature type="region of interest" description="Disordered" evidence="1">
    <location>
        <begin position="1"/>
        <end position="41"/>
    </location>
</feature>